<sequence length="546" mass="62538">MQRRDFFMLILEARNLKKYYRDRLILSFKNLKIESGDKIGVVGRNGAGKSTLLNILAGNAKEDEGIIYRHCSIAYIKQFSNEDITADGKILKEFKVDKKIDKDNVSGGEYTKLNIAAALSKEGELLLADEPTSNLDYDGIKLLQKKLSNIETFMLISHDRDFMDSLCNKIIEIENGKLVFYEGNYSSYIKQKFRERKSIQNEYDKYISEKSRLQKAITGRENKSKSMKKAPKRMGNSEARLHKRESNEKRKKVEGTAKTIKTRLKKLEVKEKPDKIPEVKFDFSLTDPPRNKVVISGNKICFSYDSNVILNNTDFKIYNGSKTALVGNNGSGKTTLLNLINNHFNPIYAVPKAVIGYFCQRFENLDYNKTLIENVMEDSIQSESSVRTILARLLFFGDDVYKKVCVLSGGERIKVSFAKLFVSKANVLLLDEPTNYLDMQSTEALENIIKTYEGTVLFVSHDNKFINSVADSLMLLKNGQITEFHGNLKEFEEKQELKNNSSNCNMEKSILQMRLTEIISKMSLPNCDKEMLEEEYKSILNQLRHI</sequence>
<keyword evidence="3" id="KW-0067">ATP-binding</keyword>
<reference evidence="8" key="1">
    <citation type="submission" date="2005-09" db="EMBL/GenBank/DDBJ databases">
        <title>Complete genome sequence of Clostridium kluyveri and comparative genomics of Clostridia species.</title>
        <authorList>
            <person name="Inui M."/>
            <person name="Nonaka H."/>
            <person name="Shinoda Y."/>
            <person name="Ikenaga Y."/>
            <person name="Abe M."/>
            <person name="Naito K."/>
            <person name="Vertes A.A."/>
            <person name="Yukawa H."/>
        </authorList>
    </citation>
    <scope>NUCLEOTIDE SEQUENCE [LARGE SCALE GENOMIC DNA]</scope>
    <source>
        <strain evidence="8">NBRC 12016</strain>
    </source>
</reference>
<feature type="region of interest" description="Disordered" evidence="5">
    <location>
        <begin position="217"/>
        <end position="257"/>
    </location>
</feature>
<gene>
    <name evidence="7" type="ordered locus">CKR_2049</name>
</gene>
<dbReference type="AlphaFoldDB" id="B9E3M5"/>
<dbReference type="InterPro" id="IPR050611">
    <property type="entry name" value="ABCF"/>
</dbReference>
<dbReference type="NCBIfam" id="NF000355">
    <property type="entry name" value="ribo_prot_ABC_F"/>
    <property type="match status" value="1"/>
</dbReference>
<evidence type="ECO:0000259" key="6">
    <source>
        <dbReference type="PROSITE" id="PS50893"/>
    </source>
</evidence>
<feature type="compositionally biased region" description="Basic and acidic residues" evidence="5">
    <location>
        <begin position="244"/>
        <end position="255"/>
    </location>
</feature>
<dbReference type="Gene3D" id="3.40.50.300">
    <property type="entry name" value="P-loop containing nucleotide triphosphate hydrolases"/>
    <property type="match status" value="3"/>
</dbReference>
<name>B9E3M5_CLOK1</name>
<keyword evidence="2" id="KW-0547">Nucleotide-binding</keyword>
<evidence type="ECO:0000256" key="5">
    <source>
        <dbReference type="SAM" id="MobiDB-lite"/>
    </source>
</evidence>
<keyword evidence="1" id="KW-0677">Repeat</keyword>
<evidence type="ECO:0000313" key="7">
    <source>
        <dbReference type="EMBL" id="BAH07100.1"/>
    </source>
</evidence>
<dbReference type="PANTHER" id="PTHR19211">
    <property type="entry name" value="ATP-BINDING TRANSPORT PROTEIN-RELATED"/>
    <property type="match status" value="1"/>
</dbReference>
<feature type="domain" description="ABC transporter" evidence="6">
    <location>
        <begin position="11"/>
        <end position="201"/>
    </location>
</feature>
<dbReference type="Proteomes" id="UP000007969">
    <property type="component" value="Chromosome"/>
</dbReference>
<evidence type="ECO:0000256" key="3">
    <source>
        <dbReference type="ARBA" id="ARBA00022840"/>
    </source>
</evidence>
<dbReference type="Pfam" id="PF00005">
    <property type="entry name" value="ABC_tran"/>
    <property type="match status" value="2"/>
</dbReference>
<dbReference type="InterPro" id="IPR003439">
    <property type="entry name" value="ABC_transporter-like_ATP-bd"/>
</dbReference>
<dbReference type="InterPro" id="IPR003593">
    <property type="entry name" value="AAA+_ATPase"/>
</dbReference>
<dbReference type="KEGG" id="ckr:CKR_2049"/>
<dbReference type="InterPro" id="IPR027417">
    <property type="entry name" value="P-loop_NTPase"/>
</dbReference>
<feature type="coiled-coil region" evidence="4">
    <location>
        <begin position="189"/>
        <end position="216"/>
    </location>
</feature>
<evidence type="ECO:0000256" key="1">
    <source>
        <dbReference type="ARBA" id="ARBA00022737"/>
    </source>
</evidence>
<dbReference type="PROSITE" id="PS50893">
    <property type="entry name" value="ABC_TRANSPORTER_2"/>
    <property type="match status" value="2"/>
</dbReference>
<dbReference type="SUPFAM" id="SSF52540">
    <property type="entry name" value="P-loop containing nucleoside triphosphate hydrolases"/>
    <property type="match status" value="2"/>
</dbReference>
<evidence type="ECO:0000313" key="8">
    <source>
        <dbReference type="Proteomes" id="UP000007969"/>
    </source>
</evidence>
<feature type="domain" description="ABC transporter" evidence="6">
    <location>
        <begin position="295"/>
        <end position="503"/>
    </location>
</feature>
<keyword evidence="4" id="KW-0175">Coiled coil</keyword>
<protein>
    <recommendedName>
        <fullName evidence="6">ABC transporter domain-containing protein</fullName>
    </recommendedName>
</protein>
<dbReference type="EMBL" id="AP009049">
    <property type="protein sequence ID" value="BAH07100.1"/>
    <property type="molecule type" value="Genomic_DNA"/>
</dbReference>
<evidence type="ECO:0000256" key="4">
    <source>
        <dbReference type="SAM" id="Coils"/>
    </source>
</evidence>
<dbReference type="GO" id="GO:0016887">
    <property type="term" value="F:ATP hydrolysis activity"/>
    <property type="evidence" value="ECO:0007669"/>
    <property type="project" value="InterPro"/>
</dbReference>
<dbReference type="HOGENOM" id="CLU_000604_36_0_9"/>
<dbReference type="GO" id="GO:0005524">
    <property type="term" value="F:ATP binding"/>
    <property type="evidence" value="ECO:0007669"/>
    <property type="project" value="UniProtKB-KW"/>
</dbReference>
<dbReference type="SMART" id="SM00382">
    <property type="entry name" value="AAA"/>
    <property type="match status" value="2"/>
</dbReference>
<organism evidence="7 8">
    <name type="scientific">Clostridium kluyveri (strain NBRC 12016)</name>
    <dbReference type="NCBI Taxonomy" id="583346"/>
    <lineage>
        <taxon>Bacteria</taxon>
        <taxon>Bacillati</taxon>
        <taxon>Bacillota</taxon>
        <taxon>Clostridia</taxon>
        <taxon>Eubacteriales</taxon>
        <taxon>Clostridiaceae</taxon>
        <taxon>Clostridium</taxon>
    </lineage>
</organism>
<dbReference type="PANTHER" id="PTHR19211:SF100">
    <property type="entry name" value="RIBOSOME PROTECTION PROTEIN VMLR"/>
    <property type="match status" value="1"/>
</dbReference>
<evidence type="ECO:0000256" key="2">
    <source>
        <dbReference type="ARBA" id="ARBA00022741"/>
    </source>
</evidence>
<proteinExistence type="predicted"/>
<dbReference type="CDD" id="cd03221">
    <property type="entry name" value="ABCF_EF-3"/>
    <property type="match status" value="2"/>
</dbReference>
<accession>B9E3M5</accession>